<accession>E9DC12</accession>
<proteinExistence type="predicted"/>
<keyword evidence="2" id="KW-1185">Reference proteome</keyword>
<dbReference type="Proteomes" id="UP000002497">
    <property type="component" value="Unassembled WGS sequence"/>
</dbReference>
<organism evidence="2">
    <name type="scientific">Coccidioides posadasii (strain RMSCC 757 / Silveira)</name>
    <name type="common">Valley fever fungus</name>
    <dbReference type="NCBI Taxonomy" id="443226"/>
    <lineage>
        <taxon>Eukaryota</taxon>
        <taxon>Fungi</taxon>
        <taxon>Dikarya</taxon>
        <taxon>Ascomycota</taxon>
        <taxon>Pezizomycotina</taxon>
        <taxon>Eurotiomycetes</taxon>
        <taxon>Eurotiomycetidae</taxon>
        <taxon>Onygenales</taxon>
        <taxon>Onygenaceae</taxon>
        <taxon>Coccidioides</taxon>
    </lineage>
</organism>
<reference evidence="2" key="1">
    <citation type="journal article" date="2010" name="Genome Res.">
        <title>Population genomic sequencing of Coccidioides fungi reveals recent hybridization and transposon control.</title>
        <authorList>
            <person name="Neafsey D.E."/>
            <person name="Barker B.M."/>
            <person name="Sharpton T.J."/>
            <person name="Stajich J.E."/>
            <person name="Park D.J."/>
            <person name="Whiston E."/>
            <person name="Hung C.-Y."/>
            <person name="McMahan C."/>
            <person name="White J."/>
            <person name="Sykes S."/>
            <person name="Heiman D."/>
            <person name="Young S."/>
            <person name="Zeng Q."/>
            <person name="Abouelleil A."/>
            <person name="Aftuck L."/>
            <person name="Bessette D."/>
            <person name="Brown A."/>
            <person name="FitzGerald M."/>
            <person name="Lui A."/>
            <person name="Macdonald J.P."/>
            <person name="Priest M."/>
            <person name="Orbach M.J."/>
            <person name="Galgiani J.N."/>
            <person name="Kirkland T.N."/>
            <person name="Cole G.T."/>
            <person name="Birren B.W."/>
            <person name="Henn M.R."/>
            <person name="Taylor J.W."/>
            <person name="Rounsley S.D."/>
        </authorList>
    </citation>
    <scope>NUCLEOTIDE SEQUENCE [LARGE SCALE GENOMIC DNA]</scope>
    <source>
        <strain evidence="2">RMSCC 757 / Silveira</strain>
    </source>
</reference>
<gene>
    <name evidence="1" type="ORF">CPSG_07364</name>
</gene>
<dbReference type="VEuPathDB" id="FungiDB:CPSG_07364"/>
<reference evidence="2" key="2">
    <citation type="submission" date="2010-03" db="EMBL/GenBank/DDBJ databases">
        <title>The genome sequence of Coccidioides posadasii strain Silveira.</title>
        <authorList>
            <consortium name="The Broad Institute Genome Sequencing Center for Infectious Disease"/>
            <person name="Neafsey D."/>
            <person name="Orbach M."/>
            <person name="Henn M.R."/>
            <person name="Cole G.T."/>
            <person name="Galgiani J."/>
            <person name="Gardner M.J."/>
            <person name="Kirkland T.N."/>
            <person name="Taylor J.W."/>
            <person name="Young S.K."/>
            <person name="Zeng Q."/>
            <person name="Koehrsen M."/>
            <person name="Alvarado L."/>
            <person name="Berlin A."/>
            <person name="Borenstein D."/>
            <person name="Chapman S.B."/>
            <person name="Chen Z."/>
            <person name="Engels R."/>
            <person name="Freedman E."/>
            <person name="Gellesch M."/>
            <person name="Goldberg J."/>
            <person name="Griggs A."/>
            <person name="Gujja S."/>
            <person name="Heilman E."/>
            <person name="Heiman D."/>
            <person name="Howarth C."/>
            <person name="Jen D."/>
            <person name="Larson L."/>
            <person name="Mehta T."/>
            <person name="Neiman D."/>
            <person name="Park D."/>
            <person name="Pearson M."/>
            <person name="Richards J."/>
            <person name="Roberts A."/>
            <person name="Saif S."/>
            <person name="Shea T."/>
            <person name="Shenoy N."/>
            <person name="Sisk P."/>
            <person name="Stolte C."/>
            <person name="Sykes S."/>
            <person name="Walk T."/>
            <person name="White J."/>
            <person name="Yandava C."/>
            <person name="Haas B."/>
            <person name="Nusbaum C."/>
            <person name="Birren B."/>
        </authorList>
    </citation>
    <scope>NUCLEOTIDE SEQUENCE [LARGE SCALE GENOMIC DNA]</scope>
    <source>
        <strain evidence="2">RMSCC 757 / Silveira</strain>
    </source>
</reference>
<dbReference type="EMBL" id="GL636498">
    <property type="protein sequence ID" value="EFW16314.1"/>
    <property type="molecule type" value="Genomic_DNA"/>
</dbReference>
<evidence type="ECO:0000313" key="1">
    <source>
        <dbReference type="EMBL" id="EFW16314.1"/>
    </source>
</evidence>
<dbReference type="HOGENOM" id="CLU_2558140_0_0_1"/>
<sequence>MPLSSSLGILFFRSVVFGKHRSCPVFSPPQSHAFSSQLSGKVIENKLAVTVQFSTVKLKMIAHDSLPRILLFQRPCRTLSGI</sequence>
<protein>
    <submittedName>
        <fullName evidence="1">Uncharacterized protein</fullName>
    </submittedName>
</protein>
<name>E9DC12_COCPS</name>
<evidence type="ECO:0000313" key="2">
    <source>
        <dbReference type="Proteomes" id="UP000002497"/>
    </source>
</evidence>
<dbReference type="AlphaFoldDB" id="E9DC12"/>